<sequence length="240" mass="26780">MPFAESSIPDVDNVSAKQRMTMREEGRCCHEALIGSRNSPIDPRNTRFLKYPSTKSEVAVWICSVPNEKSGERTLCDFLLSTSMQAEMMECNEGRFLSCQARKGKPACLSNAGGNCHQPLSASTLSPLFPLFVRRDGRAAGDFANMGLAKPLRLKVRLVQKGTWESKMGWWIRRSPRHWSAPPGLNSTSCSQPHKKKIARPPSIVEIKIGRRQSGLFADSNICQSLEPSLPRSFCRGVWK</sequence>
<dbReference type="HOGENOM" id="CLU_1156178_0_0_1"/>
<protein>
    <submittedName>
        <fullName evidence="1">Uncharacterized protein</fullName>
    </submittedName>
</protein>
<evidence type="ECO:0000313" key="1">
    <source>
        <dbReference type="EMBL" id="KER00039.1"/>
    </source>
</evidence>
<accession>A0A074YQJ5</accession>
<evidence type="ECO:0000313" key="2">
    <source>
        <dbReference type="Proteomes" id="UP000030641"/>
    </source>
</evidence>
<dbReference type="Proteomes" id="UP000030641">
    <property type="component" value="Unassembled WGS sequence"/>
</dbReference>
<dbReference type="InParanoid" id="A0A074YQJ5"/>
<dbReference type="OrthoDB" id="10558770at2759"/>
<proteinExistence type="predicted"/>
<name>A0A074YQJ5_AURSE</name>
<organism evidence="1 2">
    <name type="scientific">Aureobasidium subglaciale (strain EXF-2481)</name>
    <name type="common">Aureobasidium pullulans var. subglaciale</name>
    <dbReference type="NCBI Taxonomy" id="1043005"/>
    <lineage>
        <taxon>Eukaryota</taxon>
        <taxon>Fungi</taxon>
        <taxon>Dikarya</taxon>
        <taxon>Ascomycota</taxon>
        <taxon>Pezizomycotina</taxon>
        <taxon>Dothideomycetes</taxon>
        <taxon>Dothideomycetidae</taxon>
        <taxon>Dothideales</taxon>
        <taxon>Saccotheciaceae</taxon>
        <taxon>Aureobasidium</taxon>
    </lineage>
</organism>
<dbReference type="AlphaFoldDB" id="A0A074YQJ5"/>
<dbReference type="EMBL" id="KL584749">
    <property type="protein sequence ID" value="KER00039.1"/>
    <property type="molecule type" value="Genomic_DNA"/>
</dbReference>
<dbReference type="RefSeq" id="XP_013348531.1">
    <property type="nucleotide sequence ID" value="XM_013493077.1"/>
</dbReference>
<dbReference type="GeneID" id="25361930"/>
<keyword evidence="2" id="KW-1185">Reference proteome</keyword>
<reference evidence="1 2" key="1">
    <citation type="journal article" date="2014" name="BMC Genomics">
        <title>Genome sequencing of four Aureobasidium pullulans varieties: biotechnological potential, stress tolerance, and description of new species.</title>
        <authorList>
            <person name="Gostin Ar C."/>
            <person name="Ohm R.A."/>
            <person name="Kogej T."/>
            <person name="Sonjak S."/>
            <person name="Turk M."/>
            <person name="Zajc J."/>
            <person name="Zalar P."/>
            <person name="Grube M."/>
            <person name="Sun H."/>
            <person name="Han J."/>
            <person name="Sharma A."/>
            <person name="Chiniquy J."/>
            <person name="Ngan C.Y."/>
            <person name="Lipzen A."/>
            <person name="Barry K."/>
            <person name="Grigoriev I.V."/>
            <person name="Gunde-Cimerman N."/>
        </authorList>
    </citation>
    <scope>NUCLEOTIDE SEQUENCE [LARGE SCALE GENOMIC DNA]</scope>
    <source>
        <strain evidence="1 2">EXF-2481</strain>
    </source>
</reference>
<gene>
    <name evidence="1" type="ORF">AUEXF2481DRAFT_114587</name>
</gene>